<evidence type="ECO:0000256" key="1">
    <source>
        <dbReference type="ARBA" id="ARBA00001933"/>
    </source>
</evidence>
<evidence type="ECO:0000313" key="5">
    <source>
        <dbReference type="EMBL" id="RDI36725.1"/>
    </source>
</evidence>
<dbReference type="EMBL" id="JABEQI010000007">
    <property type="protein sequence ID" value="MBB2187184.1"/>
    <property type="molecule type" value="Genomic_DNA"/>
</dbReference>
<dbReference type="CDD" id="cd00610">
    <property type="entry name" value="OAT_like"/>
    <property type="match status" value="1"/>
</dbReference>
<evidence type="ECO:0000313" key="7">
    <source>
        <dbReference type="Proteomes" id="UP000562982"/>
    </source>
</evidence>
<reference evidence="5 6" key="1">
    <citation type="submission" date="2018-07" db="EMBL/GenBank/DDBJ databases">
        <title>Genomic Encyclopedia of Type Strains, Phase IV (KMG-IV): sequencing the most valuable type-strain genomes for metagenomic binning, comparative biology and taxonomic classification.</title>
        <authorList>
            <person name="Goeker M."/>
        </authorList>
    </citation>
    <scope>NUCLEOTIDE SEQUENCE [LARGE SCALE GENOMIC DNA]</scope>
    <source>
        <strain evidence="5 6">DSM 5603</strain>
    </source>
</reference>
<dbReference type="PROSITE" id="PS00600">
    <property type="entry name" value="AA_TRANSFER_CLASS_3"/>
    <property type="match status" value="1"/>
</dbReference>
<organism evidence="5 6">
    <name type="scientific">Gluconacetobacter liquefaciens</name>
    <name type="common">Acetobacter liquefaciens</name>
    <dbReference type="NCBI Taxonomy" id="89584"/>
    <lineage>
        <taxon>Bacteria</taxon>
        <taxon>Pseudomonadati</taxon>
        <taxon>Pseudomonadota</taxon>
        <taxon>Alphaproteobacteria</taxon>
        <taxon>Acetobacterales</taxon>
        <taxon>Acetobacteraceae</taxon>
        <taxon>Gluconacetobacter</taxon>
    </lineage>
</organism>
<dbReference type="SUPFAM" id="SSF53383">
    <property type="entry name" value="PLP-dependent transferases"/>
    <property type="match status" value="1"/>
</dbReference>
<name>A0A370FZ31_GLULI</name>
<dbReference type="OrthoDB" id="9801052at2"/>
<dbReference type="InterPro" id="IPR015424">
    <property type="entry name" value="PyrdxlP-dep_Trfase"/>
</dbReference>
<comment type="caution">
    <text evidence="5">The sequence shown here is derived from an EMBL/GenBank/DDBJ whole genome shotgun (WGS) entry which is preliminary data.</text>
</comment>
<dbReference type="Gene3D" id="3.90.1150.10">
    <property type="entry name" value="Aspartate Aminotransferase, domain 1"/>
    <property type="match status" value="1"/>
</dbReference>
<evidence type="ECO:0000313" key="6">
    <source>
        <dbReference type="Proteomes" id="UP000254958"/>
    </source>
</evidence>
<dbReference type="InterPro" id="IPR049704">
    <property type="entry name" value="Aminotrans_3_PPA_site"/>
</dbReference>
<evidence type="ECO:0000313" key="4">
    <source>
        <dbReference type="EMBL" id="MBB2187184.1"/>
    </source>
</evidence>
<accession>A0A370FZ31</accession>
<dbReference type="GO" id="GO:0008483">
    <property type="term" value="F:transaminase activity"/>
    <property type="evidence" value="ECO:0007669"/>
    <property type="project" value="UniProtKB-KW"/>
</dbReference>
<dbReference type="InterPro" id="IPR015422">
    <property type="entry name" value="PyrdxlP-dep_Trfase_small"/>
</dbReference>
<keyword evidence="6" id="KW-1185">Reference proteome</keyword>
<comment type="similarity">
    <text evidence="3">Belongs to the class-III pyridoxal-phosphate-dependent aminotransferase family.</text>
</comment>
<keyword evidence="2 3" id="KW-0663">Pyridoxal phosphate</keyword>
<dbReference type="PANTHER" id="PTHR43713:SF3">
    <property type="entry name" value="GLUTAMATE-1-SEMIALDEHYDE 2,1-AMINOMUTASE 1, CHLOROPLASTIC-RELATED"/>
    <property type="match status" value="1"/>
</dbReference>
<keyword evidence="4" id="KW-0808">Transferase</keyword>
<reference evidence="4 7" key="2">
    <citation type="submission" date="2020-04" db="EMBL/GenBank/DDBJ databases">
        <title>Description of novel Gluconacetobacter.</title>
        <authorList>
            <person name="Sombolestani A."/>
        </authorList>
    </citation>
    <scope>NUCLEOTIDE SEQUENCE [LARGE SCALE GENOMIC DNA]</scope>
    <source>
        <strain evidence="4 7">LMG 1382</strain>
    </source>
</reference>
<dbReference type="InterPro" id="IPR015421">
    <property type="entry name" value="PyrdxlP-dep_Trfase_major"/>
</dbReference>
<dbReference type="Pfam" id="PF00202">
    <property type="entry name" value="Aminotran_3"/>
    <property type="match status" value="1"/>
</dbReference>
<dbReference type="InterPro" id="IPR005814">
    <property type="entry name" value="Aminotrans_3"/>
</dbReference>
<protein>
    <submittedName>
        <fullName evidence="4">Aminotransferase class III-fold pyridoxal phosphate-dependent enzyme</fullName>
    </submittedName>
    <submittedName>
        <fullName evidence="5">Glutamate-1-semialdehyde 2,1-aminomutase</fullName>
    </submittedName>
</protein>
<dbReference type="AlphaFoldDB" id="A0A370FZ31"/>
<dbReference type="GO" id="GO:0030170">
    <property type="term" value="F:pyridoxal phosphate binding"/>
    <property type="evidence" value="ECO:0007669"/>
    <property type="project" value="InterPro"/>
</dbReference>
<comment type="cofactor">
    <cofactor evidence="1">
        <name>pyridoxal 5'-phosphate</name>
        <dbReference type="ChEBI" id="CHEBI:597326"/>
    </cofactor>
</comment>
<proteinExistence type="inferred from homology"/>
<dbReference type="RefSeq" id="WP_114728087.1">
    <property type="nucleotide sequence ID" value="NZ_BJMI01000017.1"/>
</dbReference>
<dbReference type="EMBL" id="QQAW01000008">
    <property type="protein sequence ID" value="RDI36725.1"/>
    <property type="molecule type" value="Genomic_DNA"/>
</dbReference>
<evidence type="ECO:0000256" key="3">
    <source>
        <dbReference type="RuleBase" id="RU003560"/>
    </source>
</evidence>
<keyword evidence="4" id="KW-0032">Aminotransferase</keyword>
<dbReference type="PANTHER" id="PTHR43713">
    <property type="entry name" value="GLUTAMATE-1-SEMIALDEHYDE 2,1-AMINOMUTASE"/>
    <property type="match status" value="1"/>
</dbReference>
<evidence type="ECO:0000256" key="2">
    <source>
        <dbReference type="ARBA" id="ARBA00022898"/>
    </source>
</evidence>
<dbReference type="Proteomes" id="UP000562982">
    <property type="component" value="Unassembled WGS sequence"/>
</dbReference>
<dbReference type="Proteomes" id="UP000254958">
    <property type="component" value="Unassembled WGS sequence"/>
</dbReference>
<dbReference type="Gene3D" id="3.40.640.10">
    <property type="entry name" value="Type I PLP-dependent aspartate aminotransferase-like (Major domain)"/>
    <property type="match status" value="1"/>
</dbReference>
<sequence>MPAPDYTRSRAYRAAACTHLPFGVSSTPRGRQSPVPVVIEEAQGVHLTDLDGNRYIDFTLGYGPLLLGHTPDCVQAAVTREMARGLRTATVHRGEAALADLLADCVPTAEQTAFVTTGTEAVQLALRIARAATGRLRIAKFRANYHGWIDNVHVAGAPDNDGPCTIGQDPAASANVVLFDWGDAAQLAALDSSFAAVILEPAAINPGCFAPPPGFLDAVRTMTRQHGIVLIFDEVITGFRLGLGGAQQRYGVLPDLTVLGKVLGGGLPIGAVTGRRDIMHDVATGRLLHRGTFNGNPLSLAAGFAAISHLRTHATTLYPRLDAMAAELCAHVNTQAMRAGVAACAQAVGSAVQLFVGTKGLTCISDLTQVDRAETARLTDALLQRGIYALPRGLMYLGTPHDDTDMATTRHALSEALETLRTPPTRQGP</sequence>
<gene>
    <name evidence="5" type="ORF">C7453_10816</name>
    <name evidence="4" type="ORF">HLH32_12475</name>
</gene>